<organism evidence="3 4">
    <name type="scientific">Hyphobacterium vulgare</name>
    <dbReference type="NCBI Taxonomy" id="1736751"/>
    <lineage>
        <taxon>Bacteria</taxon>
        <taxon>Pseudomonadati</taxon>
        <taxon>Pseudomonadota</taxon>
        <taxon>Alphaproteobacteria</taxon>
        <taxon>Maricaulales</taxon>
        <taxon>Maricaulaceae</taxon>
        <taxon>Hyphobacterium</taxon>
    </lineage>
</organism>
<dbReference type="Proteomes" id="UP001595379">
    <property type="component" value="Unassembled WGS sequence"/>
</dbReference>
<evidence type="ECO:0000313" key="3">
    <source>
        <dbReference type="EMBL" id="MFC2926361.1"/>
    </source>
</evidence>
<dbReference type="PANTHER" id="PTHR34580">
    <property type="match status" value="1"/>
</dbReference>
<dbReference type="EMBL" id="JBHRSV010000019">
    <property type="protein sequence ID" value="MFC2926361.1"/>
    <property type="molecule type" value="Genomic_DNA"/>
</dbReference>
<reference evidence="4" key="1">
    <citation type="journal article" date="2019" name="Int. J. Syst. Evol. Microbiol.">
        <title>The Global Catalogue of Microorganisms (GCM) 10K type strain sequencing project: providing services to taxonomists for standard genome sequencing and annotation.</title>
        <authorList>
            <consortium name="The Broad Institute Genomics Platform"/>
            <consortium name="The Broad Institute Genome Sequencing Center for Infectious Disease"/>
            <person name="Wu L."/>
            <person name="Ma J."/>
        </authorList>
    </citation>
    <scope>NUCLEOTIDE SEQUENCE [LARGE SCALE GENOMIC DNA]</scope>
    <source>
        <strain evidence="4">KCTC 52487</strain>
    </source>
</reference>
<evidence type="ECO:0000313" key="4">
    <source>
        <dbReference type="Proteomes" id="UP001595379"/>
    </source>
</evidence>
<dbReference type="InterPro" id="IPR013196">
    <property type="entry name" value="HTH_11"/>
</dbReference>
<dbReference type="Pfam" id="PF13280">
    <property type="entry name" value="WYL"/>
    <property type="match status" value="1"/>
</dbReference>
<gene>
    <name evidence="3" type="ORF">ACFOOR_09615</name>
</gene>
<keyword evidence="4" id="KW-1185">Reference proteome</keyword>
<dbReference type="Gene3D" id="1.10.10.10">
    <property type="entry name" value="Winged helix-like DNA-binding domain superfamily/Winged helix DNA-binding domain"/>
    <property type="match status" value="1"/>
</dbReference>
<dbReference type="InterPro" id="IPR036390">
    <property type="entry name" value="WH_DNA-bd_sf"/>
</dbReference>
<comment type="caution">
    <text evidence="3">The sequence shown here is derived from an EMBL/GenBank/DDBJ whole genome shotgun (WGS) entry which is preliminary data.</text>
</comment>
<dbReference type="InterPro" id="IPR036388">
    <property type="entry name" value="WH-like_DNA-bd_sf"/>
</dbReference>
<dbReference type="Pfam" id="PF08279">
    <property type="entry name" value="HTH_11"/>
    <property type="match status" value="1"/>
</dbReference>
<evidence type="ECO:0000259" key="1">
    <source>
        <dbReference type="Pfam" id="PF08279"/>
    </source>
</evidence>
<feature type="domain" description="WYL" evidence="2">
    <location>
        <begin position="152"/>
        <end position="219"/>
    </location>
</feature>
<dbReference type="InterPro" id="IPR051534">
    <property type="entry name" value="CBASS_pafABC_assoc_protein"/>
</dbReference>
<dbReference type="InterPro" id="IPR026881">
    <property type="entry name" value="WYL_dom"/>
</dbReference>
<dbReference type="RefSeq" id="WP_343164155.1">
    <property type="nucleotide sequence ID" value="NZ_JBHRSV010000019.1"/>
</dbReference>
<dbReference type="PANTHER" id="PTHR34580:SF1">
    <property type="entry name" value="PROTEIN PAFC"/>
    <property type="match status" value="1"/>
</dbReference>
<feature type="domain" description="Helix-turn-helix type 11" evidence="1">
    <location>
        <begin position="14"/>
        <end position="63"/>
    </location>
</feature>
<protein>
    <submittedName>
        <fullName evidence="3">Helix-turn-helix transcriptional regulator</fullName>
    </submittedName>
</protein>
<sequence>MARTSTFGRLNRLELLTAHLKSGEHLTVRGLAMDMGVSVRTLSRDIDLLREQGLPIEADRGRGGGLRLSQRWGVGRVSLTYTEAVDLLVSLAMAEQMETPLLMANLASVRRKLTASFSPDMAARVSGLKARIRVGKPASAALSDQARAPRPEVVEQLNQAFLNLQCLSISYRAVDGSLTSRVIEPHYLLLSSPILYVLAWDDLRDDARTFRCDRILSATTLEDRVFRSLPIKRFDAALEGIETM</sequence>
<evidence type="ECO:0000259" key="2">
    <source>
        <dbReference type="Pfam" id="PF13280"/>
    </source>
</evidence>
<proteinExistence type="predicted"/>
<name>A0ABV6ZXY9_9PROT</name>
<dbReference type="PROSITE" id="PS52050">
    <property type="entry name" value="WYL"/>
    <property type="match status" value="1"/>
</dbReference>
<accession>A0ABV6ZXY9</accession>
<dbReference type="SUPFAM" id="SSF46785">
    <property type="entry name" value="Winged helix' DNA-binding domain"/>
    <property type="match status" value="1"/>
</dbReference>